<dbReference type="GO" id="GO:0016791">
    <property type="term" value="F:phosphatase activity"/>
    <property type="evidence" value="ECO:0007669"/>
    <property type="project" value="UniProtKB-ARBA"/>
</dbReference>
<dbReference type="InterPro" id="IPR036412">
    <property type="entry name" value="HAD-like_sf"/>
</dbReference>
<dbReference type="RefSeq" id="WP_272595175.1">
    <property type="nucleotide sequence ID" value="NZ_JAQPQT010000001.1"/>
</dbReference>
<comment type="caution">
    <text evidence="1">The sequence shown here is derived from an EMBL/GenBank/DDBJ whole genome shotgun (WGS) entry which is preliminary data.</text>
</comment>
<dbReference type="EC" id="3.1.3.-" evidence="1"/>
<gene>
    <name evidence="1" type="ORF">QYH67_02570</name>
</gene>
<accession>A0AAW7MAY9</accession>
<proteinExistence type="predicted"/>
<dbReference type="CDD" id="cd07516">
    <property type="entry name" value="HAD_Pase"/>
    <property type="match status" value="1"/>
</dbReference>
<dbReference type="InterPro" id="IPR006379">
    <property type="entry name" value="HAD-SF_hydro_IIB"/>
</dbReference>
<dbReference type="PANTHER" id="PTHR10000:SF8">
    <property type="entry name" value="HAD SUPERFAMILY HYDROLASE-LIKE, TYPE 3"/>
    <property type="match status" value="1"/>
</dbReference>
<dbReference type="Gene3D" id="3.40.50.1000">
    <property type="entry name" value="HAD superfamily/HAD-like"/>
    <property type="match status" value="1"/>
</dbReference>
<dbReference type="SFLD" id="SFLDG01140">
    <property type="entry name" value="C2.B:_Phosphomannomutase_and_P"/>
    <property type="match status" value="1"/>
</dbReference>
<name>A0AAW7MAY9_9STAP</name>
<dbReference type="PROSITE" id="PS01229">
    <property type="entry name" value="COF_2"/>
    <property type="match status" value="1"/>
</dbReference>
<dbReference type="Proteomes" id="UP001171687">
    <property type="component" value="Unassembled WGS sequence"/>
</dbReference>
<dbReference type="AlphaFoldDB" id="A0AAW7MAY9"/>
<dbReference type="InterPro" id="IPR000150">
    <property type="entry name" value="Cof"/>
</dbReference>
<protein>
    <submittedName>
        <fullName evidence="1">Cof-type HAD-IIB family hydrolase</fullName>
        <ecNumber evidence="1">3.1.3.-</ecNumber>
    </submittedName>
</protein>
<dbReference type="NCBIfam" id="TIGR00099">
    <property type="entry name" value="Cof-subfamily"/>
    <property type="match status" value="1"/>
</dbReference>
<dbReference type="Gene3D" id="3.30.1240.10">
    <property type="match status" value="1"/>
</dbReference>
<evidence type="ECO:0000313" key="1">
    <source>
        <dbReference type="EMBL" id="MDN4532473.1"/>
    </source>
</evidence>
<dbReference type="SFLD" id="SFLDS00003">
    <property type="entry name" value="Haloacid_Dehalogenase"/>
    <property type="match status" value="1"/>
</dbReference>
<dbReference type="InterPro" id="IPR023214">
    <property type="entry name" value="HAD_sf"/>
</dbReference>
<dbReference type="GO" id="GO:0000287">
    <property type="term" value="F:magnesium ion binding"/>
    <property type="evidence" value="ECO:0007669"/>
    <property type="project" value="TreeGrafter"/>
</dbReference>
<dbReference type="GO" id="GO:0005829">
    <property type="term" value="C:cytosol"/>
    <property type="evidence" value="ECO:0007669"/>
    <property type="project" value="TreeGrafter"/>
</dbReference>
<organism evidence="1 2">
    <name type="scientific">Staphylococcus auricularis</name>
    <dbReference type="NCBI Taxonomy" id="29379"/>
    <lineage>
        <taxon>Bacteria</taxon>
        <taxon>Bacillati</taxon>
        <taxon>Bacillota</taxon>
        <taxon>Bacilli</taxon>
        <taxon>Bacillales</taxon>
        <taxon>Staphylococcaceae</taxon>
        <taxon>Staphylococcus</taxon>
    </lineage>
</organism>
<dbReference type="PANTHER" id="PTHR10000">
    <property type="entry name" value="PHOSPHOSERINE PHOSPHATASE"/>
    <property type="match status" value="1"/>
</dbReference>
<reference evidence="1" key="1">
    <citation type="submission" date="2023-07" db="EMBL/GenBank/DDBJ databases">
        <title>Evaluation of the beneficial properties of pineapple isolates.</title>
        <authorList>
            <person name="Adefiranye O."/>
        </authorList>
    </citation>
    <scope>NUCLEOTIDE SEQUENCE</scope>
    <source>
        <strain evidence="1">PAPLE_T1</strain>
    </source>
</reference>
<keyword evidence="1" id="KW-0378">Hydrolase</keyword>
<dbReference type="EMBL" id="JAUHQC010000006">
    <property type="protein sequence ID" value="MDN4532473.1"/>
    <property type="molecule type" value="Genomic_DNA"/>
</dbReference>
<dbReference type="NCBIfam" id="TIGR01484">
    <property type="entry name" value="HAD-SF-IIB"/>
    <property type="match status" value="1"/>
</dbReference>
<dbReference type="SFLD" id="SFLDG01144">
    <property type="entry name" value="C2.B.4:_PGP_Like"/>
    <property type="match status" value="1"/>
</dbReference>
<sequence>MSNYKAIVTDMDDTLLNLDNEVSSATQDYLVKVQEAGYHLILASGRPTEGMLPTARDLQMDRFGSYLISYNGGQTIKVADESVEVSQTIDKDQYDEIIDYLRDQGFFKATYKDGYIIYEGEHEYMNIESELTGLPMKQVDDIKAYIQEEVPKVLGVGYESNIKEAYQSMEDQHFNDDIDVTMSKPFFLEFIAKDVSKGNAIQQLTQKLDFSMEEIVAFGDSTNDLSMLKEVGCGVAMDNASDEVKDIADKVTLSHDDDGIPHALKELGIE</sequence>
<dbReference type="SUPFAM" id="SSF56784">
    <property type="entry name" value="HAD-like"/>
    <property type="match status" value="1"/>
</dbReference>
<evidence type="ECO:0000313" key="2">
    <source>
        <dbReference type="Proteomes" id="UP001171687"/>
    </source>
</evidence>
<dbReference type="Pfam" id="PF08282">
    <property type="entry name" value="Hydrolase_3"/>
    <property type="match status" value="1"/>
</dbReference>